<dbReference type="OrthoDB" id="6286413at2759"/>
<dbReference type="SMART" id="SM00343">
    <property type="entry name" value="ZnF_C2HC"/>
    <property type="match status" value="1"/>
</dbReference>
<dbReference type="GO" id="GO:0003676">
    <property type="term" value="F:nucleic acid binding"/>
    <property type="evidence" value="ECO:0007669"/>
    <property type="project" value="InterPro"/>
</dbReference>
<feature type="non-terminal residue" evidence="3">
    <location>
        <position position="1"/>
    </location>
</feature>
<feature type="non-terminal residue" evidence="3">
    <location>
        <position position="270"/>
    </location>
</feature>
<dbReference type="AlphaFoldDB" id="A0A4Z2DK64"/>
<dbReference type="PANTHER" id="PTHR47331">
    <property type="entry name" value="PHD-TYPE DOMAIN-CONTAINING PROTEIN"/>
    <property type="match status" value="1"/>
</dbReference>
<dbReference type="PROSITE" id="PS50158">
    <property type="entry name" value="ZF_CCHC"/>
    <property type="match status" value="1"/>
</dbReference>
<dbReference type="EMBL" id="SKCS01000102">
    <property type="protein sequence ID" value="TNN16893.1"/>
    <property type="molecule type" value="Genomic_DNA"/>
</dbReference>
<accession>A0A4Z2DK64</accession>
<name>A0A4Z2DK64_SCHJA</name>
<keyword evidence="1" id="KW-0863">Zinc-finger</keyword>
<dbReference type="Proteomes" id="UP000311919">
    <property type="component" value="Unassembled WGS sequence"/>
</dbReference>
<dbReference type="STRING" id="6182.A0A4Z2DK64"/>
<sequence>SKGACFVCLKRGHRASECKSTKRCNVEECSKRHHYLLHSNQQSHCGYTMSLGHHVCLGIKPIWLRSENAKVVRYAFLDNGSDATLIHSDCLKSLGLKEEQVSIVLQTVGGNKTAKDTNTSFEVHSLNQTEHIEINGALVVERIPGRNPERCMLDVVQKWPHLADVPLDSIDSDEVLLLIDFVNHTFMRCSSKDQLRRLYDMEFANVYSNDKAVSLDNLNAIKIVEEGTYFANGHFFVPIPWRNNVDITKDNYEMAKCRLHSLKRKMLRDY</sequence>
<protein>
    <submittedName>
        <fullName evidence="3">Gag-Pol polyprotein</fullName>
    </submittedName>
</protein>
<evidence type="ECO:0000313" key="3">
    <source>
        <dbReference type="EMBL" id="TNN16893.1"/>
    </source>
</evidence>
<keyword evidence="1" id="KW-0479">Metal-binding</keyword>
<organism evidence="3 4">
    <name type="scientific">Schistosoma japonicum</name>
    <name type="common">Blood fluke</name>
    <dbReference type="NCBI Taxonomy" id="6182"/>
    <lineage>
        <taxon>Eukaryota</taxon>
        <taxon>Metazoa</taxon>
        <taxon>Spiralia</taxon>
        <taxon>Lophotrochozoa</taxon>
        <taxon>Platyhelminthes</taxon>
        <taxon>Trematoda</taxon>
        <taxon>Digenea</taxon>
        <taxon>Strigeidida</taxon>
        <taxon>Schistosomatoidea</taxon>
        <taxon>Schistosomatidae</taxon>
        <taxon>Schistosoma</taxon>
    </lineage>
</organism>
<feature type="domain" description="CCHC-type" evidence="2">
    <location>
        <begin position="5"/>
        <end position="20"/>
    </location>
</feature>
<reference evidence="3 4" key="1">
    <citation type="submission" date="2019-03" db="EMBL/GenBank/DDBJ databases">
        <title>An improved genome assembly of the fluke Schistosoma japonicum.</title>
        <authorList>
            <person name="Hu W."/>
            <person name="Luo F."/>
            <person name="Yin M."/>
            <person name="Mo X."/>
            <person name="Sun C."/>
            <person name="Wu Q."/>
            <person name="Zhu B."/>
            <person name="Xiang M."/>
            <person name="Wang J."/>
            <person name="Wang Y."/>
            <person name="Zhang T."/>
            <person name="Xu B."/>
            <person name="Zheng H."/>
            <person name="Feng Z."/>
        </authorList>
    </citation>
    <scope>NUCLEOTIDE SEQUENCE [LARGE SCALE GENOMIC DNA]</scope>
    <source>
        <strain evidence="3">HuSjv2</strain>
        <tissue evidence="3">Worms</tissue>
    </source>
</reference>
<dbReference type="GO" id="GO:0008270">
    <property type="term" value="F:zinc ion binding"/>
    <property type="evidence" value="ECO:0007669"/>
    <property type="project" value="UniProtKB-KW"/>
</dbReference>
<evidence type="ECO:0000313" key="4">
    <source>
        <dbReference type="Proteomes" id="UP000311919"/>
    </source>
</evidence>
<proteinExistence type="predicted"/>
<dbReference type="PANTHER" id="PTHR47331:SF1">
    <property type="entry name" value="GAG-LIKE PROTEIN"/>
    <property type="match status" value="1"/>
</dbReference>
<evidence type="ECO:0000259" key="2">
    <source>
        <dbReference type="PROSITE" id="PS50158"/>
    </source>
</evidence>
<evidence type="ECO:0000256" key="1">
    <source>
        <dbReference type="PROSITE-ProRule" id="PRU00047"/>
    </source>
</evidence>
<gene>
    <name evidence="3" type="ORF">EWB00_000096</name>
</gene>
<dbReference type="InterPro" id="IPR001878">
    <property type="entry name" value="Znf_CCHC"/>
</dbReference>
<comment type="caution">
    <text evidence="3">The sequence shown here is derived from an EMBL/GenBank/DDBJ whole genome shotgun (WGS) entry which is preliminary data.</text>
</comment>
<keyword evidence="4" id="KW-1185">Reference proteome</keyword>
<keyword evidence="1" id="KW-0862">Zinc</keyword>